<evidence type="ECO:0000256" key="2">
    <source>
        <dbReference type="SAM" id="SignalP"/>
    </source>
</evidence>
<feature type="region of interest" description="Disordered" evidence="1">
    <location>
        <begin position="88"/>
        <end position="115"/>
    </location>
</feature>
<name>A0ABM4AVX1_VANTA</name>
<evidence type="ECO:0000256" key="1">
    <source>
        <dbReference type="SAM" id="MobiDB-lite"/>
    </source>
</evidence>
<dbReference type="GeneID" id="113396750"/>
<evidence type="ECO:0000313" key="4">
    <source>
        <dbReference type="RefSeq" id="XP_064075455.1"/>
    </source>
</evidence>
<feature type="signal peptide" evidence="2">
    <location>
        <begin position="1"/>
        <end position="16"/>
    </location>
</feature>
<evidence type="ECO:0000313" key="3">
    <source>
        <dbReference type="Proteomes" id="UP001652626"/>
    </source>
</evidence>
<dbReference type="Proteomes" id="UP001652626">
    <property type="component" value="Chromosome 28"/>
</dbReference>
<gene>
    <name evidence="4" type="primary">LOC113396750</name>
</gene>
<dbReference type="RefSeq" id="XP_064075455.1">
    <property type="nucleotide sequence ID" value="XM_064219385.1"/>
</dbReference>
<sequence>MMKIFLIIFIFECALGDEESYEKFIDLLPEEEKREFLDRVARRILEEINTDNVPDKSQVEIPDDQLEVHDAYVKDILKEETDRLKDEKKIGDSVRMEEPSDDGDNGDDNNRHIDLTLRTGKRSKRKNVDHELETTIEMPFNVIPVEDVHDNETNVEASNEELKEKSITIRETNFTSNNNKNESDLSLFLVREDLPQTLNSNLRKTFLTDNIDTETSTNDTKFDNNSLAKEDLNMNSEITMLSSKKEIDKTTSEYIKKDEPSDNERDDFEEEVRTDASATVGSNISTTAFTIHTIISNEKTNSSDFKTVTVQQMETENTSEIFNHPFQRMGALNINENVSNVVDTTTINIDDLKIDSSIQLTTSPNDISKVNHSDNITKILKITNNEETQATNSILNSTSVRKTEDVESADLINEENNSNYKIEDPKTRLRSGSEDIEDSKEDNKVLIKKLHNKTGLGNEYEVYEIAPEKTPFTLINNVKINEQQHYVPIYEYAPEKAYFRPYDRFGPNIESVEQEYIQNYNNIRDNIDEENTHEFIVPNKRSRFASYNKNNHRPYKIQNNNFPNNKGNSKIYGFMKPVNYLNQKMYYNPYDYFDLDYNNRYNGRSFLRKSKYRSKYKPFPNSDEQDHPYNSIYKSKTLKDHVGAIRNILYLQQVFGYVPTIDRENRKFDERSKKNRYEYFFENPRSDDIGIDYYYDRDITKSTEKSIRGNISKFKLFKKLKNKEPIRNLQTNINSINQKQTSGLSSNENANKLNDILEDENKFSSFFDALLNVTEDNIRFDNEGLQHYDWLKTSVDIQSAVRKLLKLAESLQYAEHIHPKDLELLKYSLYQFKSSQVILRDGPKKSFGRNVKKRKQKTGILPKGNRNRNRIKQPLKLWKDFAKYLRTANNDGSEQKMTLLYDFEDFLQKVLYYLNEFHDAVKHVAIVTRFQDQNWFYDLKQIFFKNATRKELGQVILHLSLVNLLDRVEEDAVNGSEINFREFVENNSRAVNNTRKEFIFVLRILKELSRLNVY</sequence>
<keyword evidence="2" id="KW-0732">Signal</keyword>
<keyword evidence="3" id="KW-1185">Reference proteome</keyword>
<proteinExistence type="predicted"/>
<reference evidence="4" key="1">
    <citation type="submission" date="2025-08" db="UniProtKB">
        <authorList>
            <consortium name="RefSeq"/>
        </authorList>
    </citation>
    <scope>IDENTIFICATION</scope>
    <source>
        <tissue evidence="4">Whole body</tissue>
    </source>
</reference>
<feature type="compositionally biased region" description="Basic and acidic residues" evidence="1">
    <location>
        <begin position="88"/>
        <end position="98"/>
    </location>
</feature>
<protein>
    <submittedName>
        <fullName evidence="4">Uncharacterized protein DDB_G0286591-like</fullName>
    </submittedName>
</protein>
<accession>A0ABM4AVX1</accession>
<feature type="chain" id="PRO_5046060383" evidence="2">
    <location>
        <begin position="17"/>
        <end position="1014"/>
    </location>
</feature>
<organism evidence="3 4">
    <name type="scientific">Vanessa tameamea</name>
    <name type="common">Kamehameha butterfly</name>
    <dbReference type="NCBI Taxonomy" id="334116"/>
    <lineage>
        <taxon>Eukaryota</taxon>
        <taxon>Metazoa</taxon>
        <taxon>Ecdysozoa</taxon>
        <taxon>Arthropoda</taxon>
        <taxon>Hexapoda</taxon>
        <taxon>Insecta</taxon>
        <taxon>Pterygota</taxon>
        <taxon>Neoptera</taxon>
        <taxon>Endopterygota</taxon>
        <taxon>Lepidoptera</taxon>
        <taxon>Glossata</taxon>
        <taxon>Ditrysia</taxon>
        <taxon>Papilionoidea</taxon>
        <taxon>Nymphalidae</taxon>
        <taxon>Nymphalinae</taxon>
        <taxon>Vanessa</taxon>
    </lineage>
</organism>